<sequence length="234" mass="26560">MQTNQSNLTFSASSSGNGQTTWLIEVLTNRKERFSLTRNWMSQHEAAFTRWLQAAQVSENSGGPFPFYPPYFHVQQFIFSIIRYPIFIQKAVDTPVTSLGSRVSMGDGENLLCDRSHVGDVKLEIVSAVTHRRKPRRPAPTIRYAVVHHGAYGRATVARWLIALFLKGWVPVSSSITVEVPMRFLGSEKPEPFAYHLKRSTMAPYVLEAADDRCYRYDDIIRDQASRALFGSNE</sequence>
<organism evidence="1 2">
    <name type="scientific">Eumeta variegata</name>
    <name type="common">Bagworm moth</name>
    <name type="synonym">Eumeta japonica</name>
    <dbReference type="NCBI Taxonomy" id="151549"/>
    <lineage>
        <taxon>Eukaryota</taxon>
        <taxon>Metazoa</taxon>
        <taxon>Ecdysozoa</taxon>
        <taxon>Arthropoda</taxon>
        <taxon>Hexapoda</taxon>
        <taxon>Insecta</taxon>
        <taxon>Pterygota</taxon>
        <taxon>Neoptera</taxon>
        <taxon>Endopterygota</taxon>
        <taxon>Lepidoptera</taxon>
        <taxon>Glossata</taxon>
        <taxon>Ditrysia</taxon>
        <taxon>Tineoidea</taxon>
        <taxon>Psychidae</taxon>
        <taxon>Oiketicinae</taxon>
        <taxon>Eumeta</taxon>
    </lineage>
</organism>
<comment type="caution">
    <text evidence="1">The sequence shown here is derived from an EMBL/GenBank/DDBJ whole genome shotgun (WGS) entry which is preliminary data.</text>
</comment>
<reference evidence="1 2" key="1">
    <citation type="journal article" date="2019" name="Commun. Biol.">
        <title>The bagworm genome reveals a unique fibroin gene that provides high tensile strength.</title>
        <authorList>
            <person name="Kono N."/>
            <person name="Nakamura H."/>
            <person name="Ohtoshi R."/>
            <person name="Tomita M."/>
            <person name="Numata K."/>
            <person name="Arakawa K."/>
        </authorList>
    </citation>
    <scope>NUCLEOTIDE SEQUENCE [LARGE SCALE GENOMIC DNA]</scope>
</reference>
<dbReference type="EMBL" id="BGZK01000016">
    <property type="protein sequence ID" value="GBP05178.1"/>
    <property type="molecule type" value="Genomic_DNA"/>
</dbReference>
<dbReference type="Proteomes" id="UP000299102">
    <property type="component" value="Unassembled WGS sequence"/>
</dbReference>
<dbReference type="AlphaFoldDB" id="A0A4C1SVE0"/>
<evidence type="ECO:0000313" key="1">
    <source>
        <dbReference type="EMBL" id="GBP05178.1"/>
    </source>
</evidence>
<gene>
    <name evidence="1" type="ORF">EVAR_3484_1</name>
</gene>
<keyword evidence="2" id="KW-1185">Reference proteome</keyword>
<accession>A0A4C1SVE0</accession>
<evidence type="ECO:0000313" key="2">
    <source>
        <dbReference type="Proteomes" id="UP000299102"/>
    </source>
</evidence>
<name>A0A4C1SVE0_EUMVA</name>
<protein>
    <submittedName>
        <fullName evidence="1">Uncharacterized protein</fullName>
    </submittedName>
</protein>
<proteinExistence type="predicted"/>